<gene>
    <name evidence="1" type="ORF">NA2_19883</name>
</gene>
<organism evidence="1 2">
    <name type="scientific">Nitratireductor pacificus pht-3B</name>
    <dbReference type="NCBI Taxonomy" id="391937"/>
    <lineage>
        <taxon>Bacteria</taxon>
        <taxon>Pseudomonadati</taxon>
        <taxon>Pseudomonadota</taxon>
        <taxon>Alphaproteobacteria</taxon>
        <taxon>Hyphomicrobiales</taxon>
        <taxon>Phyllobacteriaceae</taxon>
        <taxon>Nitratireductor</taxon>
    </lineage>
</organism>
<accession>K2M7W5</accession>
<dbReference type="EMBL" id="AMRM01000030">
    <property type="protein sequence ID" value="EKF17065.1"/>
    <property type="molecule type" value="Genomic_DNA"/>
</dbReference>
<dbReference type="RefSeq" id="WP_008599061.1">
    <property type="nucleotide sequence ID" value="NZ_AMRM01000030.1"/>
</dbReference>
<sequence>MTENVWRGERRLALPDARPVILRVSLDHIARLMAATKTETLEGLQDALLARKPETLLAALAIVVGEDQANVLWPKVNGAAGLTAVFAAVSGAVSGLTPAEEDEAKKAQAEREMEMQAMALGLLARAFGQSSGSPLVNG</sequence>
<comment type="caution">
    <text evidence="1">The sequence shown here is derived from an EMBL/GenBank/DDBJ whole genome shotgun (WGS) entry which is preliminary data.</text>
</comment>
<reference evidence="1 2" key="1">
    <citation type="journal article" date="2012" name="J. Bacteriol.">
        <title>Genome Sequence of Nitratireductor pacificus Type Strain pht-3B.</title>
        <authorList>
            <person name="Lai Q."/>
            <person name="Li G."/>
            <person name="Shao Z."/>
        </authorList>
    </citation>
    <scope>NUCLEOTIDE SEQUENCE [LARGE SCALE GENOMIC DNA]</scope>
    <source>
        <strain evidence="2">pht-3B</strain>
    </source>
</reference>
<dbReference type="STRING" id="391937.NA2_19883"/>
<protein>
    <submittedName>
        <fullName evidence="1">Uncharacterized protein</fullName>
    </submittedName>
</protein>
<keyword evidence="2" id="KW-1185">Reference proteome</keyword>
<dbReference type="Proteomes" id="UP000006786">
    <property type="component" value="Unassembled WGS sequence"/>
</dbReference>
<dbReference type="AlphaFoldDB" id="K2M7W5"/>
<evidence type="ECO:0000313" key="1">
    <source>
        <dbReference type="EMBL" id="EKF17065.1"/>
    </source>
</evidence>
<dbReference type="OrthoDB" id="8030560at2"/>
<evidence type="ECO:0000313" key="2">
    <source>
        <dbReference type="Proteomes" id="UP000006786"/>
    </source>
</evidence>
<dbReference type="PATRIC" id="fig|391937.3.peg.4077"/>
<name>K2M7W5_9HYPH</name>
<proteinExistence type="predicted"/>